<organism evidence="3 4">
    <name type="scientific">Aristolochia fimbriata</name>
    <name type="common">White veined hardy Dutchman's pipe vine</name>
    <dbReference type="NCBI Taxonomy" id="158543"/>
    <lineage>
        <taxon>Eukaryota</taxon>
        <taxon>Viridiplantae</taxon>
        <taxon>Streptophyta</taxon>
        <taxon>Embryophyta</taxon>
        <taxon>Tracheophyta</taxon>
        <taxon>Spermatophyta</taxon>
        <taxon>Magnoliopsida</taxon>
        <taxon>Magnoliidae</taxon>
        <taxon>Piperales</taxon>
        <taxon>Aristolochiaceae</taxon>
        <taxon>Aristolochia</taxon>
    </lineage>
</organism>
<sequence length="178" mass="20154">MSRLKSTKVTTFLISRSSKKSRQQRCNLGSNLWSPLLTSTSHGPFADRQIELPPHPGHGQDFALCQMQREIWNLMCRLGYKSGLGLGRENQGIKKPIVLNLRESKDGLGYQGKDAPTLEPGKDDKITAFLFVRGPIPQIEALFKAPVAMRDVPNPYHHSLAPYHPAKKRREIQLHEYE</sequence>
<name>A0AAV7DQQ2_ARIFI</name>
<dbReference type="Proteomes" id="UP000825729">
    <property type="component" value="Unassembled WGS sequence"/>
</dbReference>
<dbReference type="GO" id="GO:0003676">
    <property type="term" value="F:nucleic acid binding"/>
    <property type="evidence" value="ECO:0007669"/>
    <property type="project" value="InterPro"/>
</dbReference>
<evidence type="ECO:0000313" key="2">
    <source>
        <dbReference type="EMBL" id="KAG9438889.1"/>
    </source>
</evidence>
<keyword evidence="4" id="KW-1185">Reference proteome</keyword>
<dbReference type="Pfam" id="PF01585">
    <property type="entry name" value="G-patch"/>
    <property type="match status" value="1"/>
</dbReference>
<accession>A0AAV7DQQ2</accession>
<dbReference type="InterPro" id="IPR000467">
    <property type="entry name" value="G_patch_dom"/>
</dbReference>
<dbReference type="AlphaFoldDB" id="A0AAV7DQQ2"/>
<proteinExistence type="predicted"/>
<comment type="caution">
    <text evidence="3">The sequence shown here is derived from an EMBL/GenBank/DDBJ whole genome shotgun (WGS) entry which is preliminary data.</text>
</comment>
<evidence type="ECO:0000259" key="1">
    <source>
        <dbReference type="PROSITE" id="PS50174"/>
    </source>
</evidence>
<dbReference type="SMART" id="SM00443">
    <property type="entry name" value="G_patch"/>
    <property type="match status" value="1"/>
</dbReference>
<evidence type="ECO:0000313" key="3">
    <source>
        <dbReference type="EMBL" id="KAG9438905.1"/>
    </source>
</evidence>
<gene>
    <name evidence="2" type="ORF">H6P81_021187</name>
    <name evidence="3" type="ORF">H6P81_021203</name>
</gene>
<dbReference type="PROSITE" id="PS50174">
    <property type="entry name" value="G_PATCH"/>
    <property type="match status" value="1"/>
</dbReference>
<dbReference type="EMBL" id="JAINDJ010000009">
    <property type="protein sequence ID" value="KAG9438905.1"/>
    <property type="molecule type" value="Genomic_DNA"/>
</dbReference>
<protein>
    <recommendedName>
        <fullName evidence="1">G-patch domain-containing protein</fullName>
    </recommendedName>
</protein>
<reference evidence="3 4" key="1">
    <citation type="submission" date="2021-07" db="EMBL/GenBank/DDBJ databases">
        <title>The Aristolochia fimbriata genome: insights into angiosperm evolution, floral development and chemical biosynthesis.</title>
        <authorList>
            <person name="Jiao Y."/>
        </authorList>
    </citation>
    <scope>NUCLEOTIDE SEQUENCE [LARGE SCALE GENOMIC DNA]</scope>
    <source>
        <strain evidence="3">IBCAS-2021</strain>
        <tissue evidence="3">Leaf</tissue>
    </source>
</reference>
<evidence type="ECO:0000313" key="4">
    <source>
        <dbReference type="Proteomes" id="UP000825729"/>
    </source>
</evidence>
<dbReference type="EMBL" id="JAINDJ010000009">
    <property type="protein sequence ID" value="KAG9438889.1"/>
    <property type="molecule type" value="Genomic_DNA"/>
</dbReference>
<feature type="domain" description="G-patch" evidence="1">
    <location>
        <begin position="74"/>
        <end position="113"/>
    </location>
</feature>